<evidence type="ECO:0000256" key="1">
    <source>
        <dbReference type="ARBA" id="ARBA00022512"/>
    </source>
</evidence>
<dbReference type="NCBIfam" id="TIGR01167">
    <property type="entry name" value="LPXTG_anchor"/>
    <property type="match status" value="1"/>
</dbReference>
<feature type="domain" description="Gram-positive cocci surface proteins LPxTG" evidence="6">
    <location>
        <begin position="112"/>
        <end position="148"/>
    </location>
</feature>
<gene>
    <name evidence="7" type="ORF">HMPREF0446_00702</name>
</gene>
<evidence type="ECO:0000256" key="3">
    <source>
        <dbReference type="ARBA" id="ARBA00022729"/>
    </source>
</evidence>
<dbReference type="Pfam" id="PF00746">
    <property type="entry name" value="Gram_pos_anchor"/>
    <property type="match status" value="1"/>
</dbReference>
<dbReference type="AlphaFoldDB" id="D0BL67"/>
<dbReference type="NCBIfam" id="TIGR04308">
    <property type="entry name" value="repeat_SSSPR51"/>
    <property type="match status" value="1"/>
</dbReference>
<accession>D0BL67</accession>
<keyword evidence="8" id="KW-1185">Reference proteome</keyword>
<dbReference type="Proteomes" id="UP000002939">
    <property type="component" value="Unassembled WGS sequence"/>
</dbReference>
<protein>
    <submittedName>
        <fullName evidence="7">LPXTG-domain-containing protein cell wall anchor domain</fullName>
    </submittedName>
</protein>
<keyword evidence="1" id="KW-0134">Cell wall</keyword>
<organism evidence="7 8">
    <name type="scientific">Granulicatella elegans ATCC 700633</name>
    <dbReference type="NCBI Taxonomy" id="626369"/>
    <lineage>
        <taxon>Bacteria</taxon>
        <taxon>Bacillati</taxon>
        <taxon>Bacillota</taxon>
        <taxon>Bacilli</taxon>
        <taxon>Lactobacillales</taxon>
        <taxon>Carnobacteriaceae</taxon>
        <taxon>Granulicatella</taxon>
    </lineage>
</organism>
<dbReference type="HOGENOM" id="CLU_160750_0_0_9"/>
<reference evidence="7" key="2">
    <citation type="submission" date="2011-10" db="EMBL/GenBank/DDBJ databases">
        <title>The Genome Sequence of Granulicatella elegans ATCC 700633.</title>
        <authorList>
            <consortium name="The Broad Institute Genome Sequencing Platform"/>
            <consortium name="The Broad Institute Genome Sequencing Center for Infectious Disease"/>
            <person name="Earl A."/>
            <person name="Ward D."/>
            <person name="Feldgarden M."/>
            <person name="Gevers D."/>
            <person name="Sibley C.D."/>
            <person name="Field T.R."/>
            <person name="Grinwis M."/>
            <person name="Eshaghurshan C.S."/>
            <person name="Surette M.G."/>
            <person name="Young S.K."/>
            <person name="Zeng Q."/>
            <person name="Gargeya S."/>
            <person name="Fitzgerald M."/>
            <person name="Haas B."/>
            <person name="Abouelleil A."/>
            <person name="Alvarado L."/>
            <person name="Arachchi H.M."/>
            <person name="Berlin A."/>
            <person name="Brown A."/>
            <person name="Chapman S.B."/>
            <person name="Chen Z."/>
            <person name="Dunbar C."/>
            <person name="Freedman E."/>
            <person name="Gearin G."/>
            <person name="Goldberg J."/>
            <person name="Griggs A."/>
            <person name="Gujja S."/>
            <person name="Heiman D."/>
            <person name="Howarth C."/>
            <person name="Larson L."/>
            <person name="Lui A."/>
            <person name="MacDonald P.J.P."/>
            <person name="Montmayeur A."/>
            <person name="Murphy C."/>
            <person name="Neiman D."/>
            <person name="Pearson M."/>
            <person name="Priest M."/>
            <person name="Roberts A."/>
            <person name="Saif S."/>
            <person name="Shea T."/>
            <person name="Shenoy N."/>
            <person name="Sisk P."/>
            <person name="Stolte C."/>
            <person name="Sykes S."/>
            <person name="Wortman J."/>
            <person name="Nusbaum C."/>
            <person name="Birren B."/>
        </authorList>
    </citation>
    <scope>NUCLEOTIDE SEQUENCE [LARGE SCALE GENOMIC DNA]</scope>
    <source>
        <strain evidence="7">ATCC 700633</strain>
    </source>
</reference>
<name>D0BL67_9LACT</name>
<evidence type="ECO:0000256" key="5">
    <source>
        <dbReference type="SAM" id="MobiDB-lite"/>
    </source>
</evidence>
<evidence type="ECO:0000313" key="8">
    <source>
        <dbReference type="Proteomes" id="UP000002939"/>
    </source>
</evidence>
<evidence type="ECO:0000256" key="2">
    <source>
        <dbReference type="ARBA" id="ARBA00022525"/>
    </source>
</evidence>
<dbReference type="InterPro" id="IPR019931">
    <property type="entry name" value="LPXTG_anchor"/>
</dbReference>
<keyword evidence="4" id="KW-0572">Peptidoglycan-anchor</keyword>
<comment type="caution">
    <text evidence="7">The sequence shown here is derived from an EMBL/GenBank/DDBJ whole genome shotgun (WGS) entry which is preliminary data.</text>
</comment>
<keyword evidence="2" id="KW-0964">Secreted</keyword>
<reference evidence="7" key="1">
    <citation type="submission" date="2009-09" db="EMBL/GenBank/DDBJ databases">
        <authorList>
            <consortium name="The Broad Institute Genome Sequencing Platform"/>
            <person name="Ward D."/>
            <person name="Feldgarden M."/>
            <person name="Earl A."/>
            <person name="Young S.K."/>
            <person name="Zeng Q."/>
            <person name="Koehrsen M."/>
            <person name="Alvarado L."/>
            <person name="Berlin A."/>
            <person name="Bochicchio J."/>
            <person name="Borenstein D."/>
            <person name="Chapman S.B."/>
            <person name="Chen Z."/>
            <person name="Engels R."/>
            <person name="Freedman E."/>
            <person name="Gellesch M."/>
            <person name="Goldberg J."/>
            <person name="Griggs A."/>
            <person name="Gujja S."/>
            <person name="Heilman E."/>
            <person name="Heiman D."/>
            <person name="Hepburn T."/>
            <person name="Howarth C."/>
            <person name="Jen D."/>
            <person name="Larson L."/>
            <person name="Lewis B."/>
            <person name="Mehta T."/>
            <person name="Park D."/>
            <person name="Pearson M."/>
            <person name="Roberts A."/>
            <person name="Saif S."/>
            <person name="Shea T."/>
            <person name="Shenoy N."/>
            <person name="Sisk P."/>
            <person name="Stolte C."/>
            <person name="Sykes S."/>
            <person name="Thomson T."/>
            <person name="Walk T."/>
            <person name="White J."/>
            <person name="Yandava C."/>
            <person name="Sibley C.D."/>
            <person name="Field T.R."/>
            <person name="Grinwis M."/>
            <person name="Eshaghurshan C.S."/>
            <person name="Surette M.G."/>
            <person name="Haas B."/>
            <person name="Nusbaum C."/>
            <person name="Birren B."/>
        </authorList>
    </citation>
    <scope>NUCLEOTIDE SEQUENCE [LARGE SCALE GENOMIC DNA]</scope>
    <source>
        <strain evidence="7">ATCC 700633</strain>
    </source>
</reference>
<proteinExistence type="predicted"/>
<dbReference type="Pfam" id="PF18877">
    <property type="entry name" value="SSSPR-51"/>
    <property type="match status" value="1"/>
</dbReference>
<feature type="region of interest" description="Disordered" evidence="5">
    <location>
        <begin position="70"/>
        <end position="119"/>
    </location>
</feature>
<dbReference type="EMBL" id="ACRF02000012">
    <property type="protein sequence ID" value="EEW93820.1"/>
    <property type="molecule type" value="Genomic_DNA"/>
</dbReference>
<dbReference type="eggNOG" id="ENOG5033WG3">
    <property type="taxonomic scope" value="Bacteria"/>
</dbReference>
<evidence type="ECO:0000313" key="7">
    <source>
        <dbReference type="EMBL" id="EEW93820.1"/>
    </source>
</evidence>
<keyword evidence="3" id="KW-0732">Signal</keyword>
<dbReference type="InterPro" id="IPR027579">
    <property type="entry name" value="SSSPR51_Rpt"/>
</dbReference>
<dbReference type="STRING" id="626369.HMPREF0446_00702"/>
<evidence type="ECO:0000259" key="6">
    <source>
        <dbReference type="Pfam" id="PF00746"/>
    </source>
</evidence>
<evidence type="ECO:0000256" key="4">
    <source>
        <dbReference type="ARBA" id="ARBA00023088"/>
    </source>
</evidence>
<feature type="region of interest" description="Disordered" evidence="5">
    <location>
        <begin position="1"/>
        <end position="48"/>
    </location>
</feature>
<sequence>MYEKVKTPTPTPAPTPTPVVEKSTTWVDENGNPLKQTEKGTKDPGSIPGYELVKTVVDKDGNVQHIFRKVTTPNQPVTPAKPEQPETPVKPEQPAKPEVSATPAPQEKVVRQELPQTGTGNEAAVFGVAASAILAGLGMMAPAKKKQDEE</sequence>